<feature type="compositionally biased region" description="Basic and acidic residues" evidence="1">
    <location>
        <begin position="438"/>
        <end position="471"/>
    </location>
</feature>
<feature type="compositionally biased region" description="Basic and acidic residues" evidence="1">
    <location>
        <begin position="404"/>
        <end position="414"/>
    </location>
</feature>
<dbReference type="AlphaFoldDB" id="V9DL82"/>
<feature type="compositionally biased region" description="Polar residues" evidence="1">
    <location>
        <begin position="428"/>
        <end position="437"/>
    </location>
</feature>
<feature type="region of interest" description="Disordered" evidence="1">
    <location>
        <begin position="311"/>
        <end position="582"/>
    </location>
</feature>
<dbReference type="RefSeq" id="XP_008723807.1">
    <property type="nucleotide sequence ID" value="XM_008725585.1"/>
</dbReference>
<sequence length="582" mass="64877">MPLNPLSDRQLTVAYGSDLLRAHQICRENIILQKQLEACLEQVVGLCEEVRGLEANYTTAVEDGRAARSLLEAQVQTLISDCQKGVAAEQQQEQHFQVTLESFRIALDEKADASVVESLANRVDQLHANSVTVNATLPPVSRVSDSIQVLDSQQNNHHKEPSISAELSSRLEVHHGPRETVPDDLDLDANAETISYAGHHQCLHDKNDSQRMLPPTAEAIQLARIKSLRQRRFDEWTSYYDQGQRLLESLPNSFEETVVHNFVSGILRDSHRRQCQQWLDANGWTWANVTTFGILCSQVLANNAIHPAGTTQALSSAPSQTDDMPATACANDKTESRTDSKKAQKPKTRRITGTEPLRRSQRLLEHRLNASSHSTPALESMTLHPPKAIIPDSSVLAGNQDTNTKLDRKSEARPKMKKKPQPKLAGNTDVQKAQQQRPENDSAEGRKPAGDNPPTEHTRQSESHSARKRAAESNQSVHPKKRPKSKKEKANQRKDAECRVLSAKPDAAKVAAESSDDEGFLYEANPSEDLDRQDAGDILRKRSHARRSGHGVQRQYRTDRSQKRLPLPPPPEIPILPTTEEE</sequence>
<dbReference type="EMBL" id="KB822698">
    <property type="protein sequence ID" value="ETI27401.1"/>
    <property type="molecule type" value="Genomic_DNA"/>
</dbReference>
<accession>V9DL82</accession>
<feature type="compositionally biased region" description="Basic and acidic residues" evidence="1">
    <location>
        <begin position="529"/>
        <end position="540"/>
    </location>
</feature>
<proteinExistence type="predicted"/>
<dbReference type="HOGENOM" id="CLU_032830_0_0_1"/>
<organism evidence="2 3">
    <name type="scientific">Cladophialophora carrionii CBS 160.54</name>
    <dbReference type="NCBI Taxonomy" id="1279043"/>
    <lineage>
        <taxon>Eukaryota</taxon>
        <taxon>Fungi</taxon>
        <taxon>Dikarya</taxon>
        <taxon>Ascomycota</taxon>
        <taxon>Pezizomycotina</taxon>
        <taxon>Eurotiomycetes</taxon>
        <taxon>Chaetothyriomycetidae</taxon>
        <taxon>Chaetothyriales</taxon>
        <taxon>Herpotrichiellaceae</taxon>
        <taxon>Cladophialophora</taxon>
    </lineage>
</organism>
<evidence type="ECO:0000313" key="2">
    <source>
        <dbReference type="EMBL" id="ETI27401.1"/>
    </source>
</evidence>
<reference evidence="2 3" key="1">
    <citation type="submission" date="2013-03" db="EMBL/GenBank/DDBJ databases">
        <title>The Genome Sequence of Cladophialophora carrionii CBS 160.54.</title>
        <authorList>
            <consortium name="The Broad Institute Genomics Platform"/>
            <person name="Cuomo C."/>
            <person name="de Hoog S."/>
            <person name="Gorbushina A."/>
            <person name="Walker B."/>
            <person name="Young S.K."/>
            <person name="Zeng Q."/>
            <person name="Gargeya S."/>
            <person name="Fitzgerald M."/>
            <person name="Haas B."/>
            <person name="Abouelleil A."/>
            <person name="Allen A.W."/>
            <person name="Alvarado L."/>
            <person name="Arachchi H.M."/>
            <person name="Berlin A.M."/>
            <person name="Chapman S.B."/>
            <person name="Gainer-Dewar J."/>
            <person name="Goldberg J."/>
            <person name="Griggs A."/>
            <person name="Gujja S."/>
            <person name="Hansen M."/>
            <person name="Howarth C."/>
            <person name="Imamovic A."/>
            <person name="Ireland A."/>
            <person name="Larimer J."/>
            <person name="McCowan C."/>
            <person name="Murphy C."/>
            <person name="Pearson M."/>
            <person name="Poon T.W."/>
            <person name="Priest M."/>
            <person name="Roberts A."/>
            <person name="Saif S."/>
            <person name="Shea T."/>
            <person name="Sisk P."/>
            <person name="Sykes S."/>
            <person name="Wortman J."/>
            <person name="Nusbaum C."/>
            <person name="Birren B."/>
        </authorList>
    </citation>
    <scope>NUCLEOTIDE SEQUENCE [LARGE SCALE GENOMIC DNA]</scope>
    <source>
        <strain evidence="2 3">CBS 160.54</strain>
    </source>
</reference>
<dbReference type="VEuPathDB" id="FungiDB:G647_09591"/>
<dbReference type="OrthoDB" id="4161562at2759"/>
<evidence type="ECO:0000256" key="1">
    <source>
        <dbReference type="SAM" id="MobiDB-lite"/>
    </source>
</evidence>
<feature type="compositionally biased region" description="Basic and acidic residues" evidence="1">
    <location>
        <begin position="356"/>
        <end position="368"/>
    </location>
</feature>
<protein>
    <submittedName>
        <fullName evidence="2">Uncharacterized protein</fullName>
    </submittedName>
</protein>
<feature type="compositionally biased region" description="Basic residues" evidence="1">
    <location>
        <begin position="478"/>
        <end position="487"/>
    </location>
</feature>
<dbReference type="GeneID" id="19988084"/>
<name>V9DL82_9EURO</name>
<feature type="compositionally biased region" description="Polar residues" evidence="1">
    <location>
        <begin position="311"/>
        <end position="322"/>
    </location>
</feature>
<feature type="compositionally biased region" description="Basic and acidic residues" evidence="1">
    <location>
        <begin position="488"/>
        <end position="498"/>
    </location>
</feature>
<feature type="compositionally biased region" description="Basic and acidic residues" evidence="1">
    <location>
        <begin position="332"/>
        <end position="342"/>
    </location>
</feature>
<dbReference type="Proteomes" id="UP000030678">
    <property type="component" value="Unassembled WGS sequence"/>
</dbReference>
<evidence type="ECO:0000313" key="3">
    <source>
        <dbReference type="Proteomes" id="UP000030678"/>
    </source>
</evidence>
<gene>
    <name evidence="2" type="ORF">G647_09591</name>
</gene>